<name>A0A6J6D4L6_9ZZZZ</name>
<evidence type="ECO:0000313" key="4">
    <source>
        <dbReference type="EMBL" id="CAB4558364.1"/>
    </source>
</evidence>
<accession>A0A6J6D4L6</accession>
<dbReference type="GO" id="GO:0016757">
    <property type="term" value="F:glycosyltransferase activity"/>
    <property type="evidence" value="ECO:0007669"/>
    <property type="project" value="InterPro"/>
</dbReference>
<evidence type="ECO:0000259" key="2">
    <source>
        <dbReference type="Pfam" id="PF00534"/>
    </source>
</evidence>
<feature type="domain" description="Glycosyltransferase subfamily 4-like N-terminal" evidence="3">
    <location>
        <begin position="19"/>
        <end position="185"/>
    </location>
</feature>
<dbReference type="EMBL" id="CAEZSF010000311">
    <property type="protein sequence ID" value="CAB4558364.1"/>
    <property type="molecule type" value="Genomic_DNA"/>
</dbReference>
<dbReference type="Pfam" id="PF00534">
    <property type="entry name" value="Glycos_transf_1"/>
    <property type="match status" value="1"/>
</dbReference>
<dbReference type="PANTHER" id="PTHR46401">
    <property type="entry name" value="GLYCOSYLTRANSFERASE WBBK-RELATED"/>
    <property type="match status" value="1"/>
</dbReference>
<proteinExistence type="predicted"/>
<gene>
    <name evidence="4" type="ORF">UFOPK1358_02065</name>
</gene>
<dbReference type="GO" id="GO:0009103">
    <property type="term" value="P:lipopolysaccharide biosynthetic process"/>
    <property type="evidence" value="ECO:0007669"/>
    <property type="project" value="TreeGrafter"/>
</dbReference>
<reference evidence="4" key="1">
    <citation type="submission" date="2020-05" db="EMBL/GenBank/DDBJ databases">
        <authorList>
            <person name="Chiriac C."/>
            <person name="Salcher M."/>
            <person name="Ghai R."/>
            <person name="Kavagutti S V."/>
        </authorList>
    </citation>
    <scope>NUCLEOTIDE SEQUENCE</scope>
</reference>
<dbReference type="CDD" id="cd03809">
    <property type="entry name" value="GT4_MtfB-like"/>
    <property type="match status" value="1"/>
</dbReference>
<organism evidence="4">
    <name type="scientific">freshwater metagenome</name>
    <dbReference type="NCBI Taxonomy" id="449393"/>
    <lineage>
        <taxon>unclassified sequences</taxon>
        <taxon>metagenomes</taxon>
        <taxon>ecological metagenomes</taxon>
    </lineage>
</organism>
<dbReference type="InterPro" id="IPR028098">
    <property type="entry name" value="Glyco_trans_4-like_N"/>
</dbReference>
<dbReference type="AlphaFoldDB" id="A0A6J6D4L6"/>
<feature type="domain" description="Glycosyl transferase family 1" evidence="2">
    <location>
        <begin position="205"/>
        <end position="357"/>
    </location>
</feature>
<dbReference type="SUPFAM" id="SSF53756">
    <property type="entry name" value="UDP-Glycosyltransferase/glycogen phosphorylase"/>
    <property type="match status" value="1"/>
</dbReference>
<dbReference type="PANTHER" id="PTHR46401:SF2">
    <property type="entry name" value="GLYCOSYLTRANSFERASE WBBK-RELATED"/>
    <property type="match status" value="1"/>
</dbReference>
<evidence type="ECO:0000259" key="3">
    <source>
        <dbReference type="Pfam" id="PF13439"/>
    </source>
</evidence>
<keyword evidence="1" id="KW-0808">Transferase</keyword>
<dbReference type="InterPro" id="IPR001296">
    <property type="entry name" value="Glyco_trans_1"/>
</dbReference>
<sequence>MSETPRVAITLTQCWHQVPGGTATSVQRLVGALDQTHQVDLVGVGACGDLRRPATVLRNAPPGDWTPPIELVRLPLPLPILYDLWSRTDWPKVAGSAGAIDLIHLTVPIRPPEEKTPLVATVHDVFPLTRPELMTARGAKLMRTGLQAIFGRSKRVMVPSQCVADDCVAAGADAASIRVVPWGVSAVEFGADAVHQVRTRYGLPERYVLFVGTVEPRKNLSTLIQAMQRLAEPDLDLVLVGPGGWGDALGSASGASLDELPFKVIQLGYLPEQDLAALERGAAAFCFPSLAEGFGLPVLEAMAAGAAVITSLGTATAEVAGEAALLINPLSANDLAGALSRLLRDSDLTAELRERALERSRLFTWQNSAELTLEVYNEVLG</sequence>
<evidence type="ECO:0000256" key="1">
    <source>
        <dbReference type="ARBA" id="ARBA00022679"/>
    </source>
</evidence>
<protein>
    <submittedName>
        <fullName evidence="4">Unannotated protein</fullName>
    </submittedName>
</protein>
<dbReference type="Pfam" id="PF13439">
    <property type="entry name" value="Glyco_transf_4"/>
    <property type="match status" value="1"/>
</dbReference>
<dbReference type="Gene3D" id="3.40.50.2000">
    <property type="entry name" value="Glycogen Phosphorylase B"/>
    <property type="match status" value="2"/>
</dbReference>